<reference evidence="7" key="1">
    <citation type="journal article" date="2014" name="Int. J. Syst. Evol. Microbiol.">
        <title>Complete genome sequence of Corynebacterium casei LMG S-19264T (=DSM 44701T), isolated from a smear-ripened cheese.</title>
        <authorList>
            <consortium name="US DOE Joint Genome Institute (JGI-PGF)"/>
            <person name="Walter F."/>
            <person name="Albersmeier A."/>
            <person name="Kalinowski J."/>
            <person name="Ruckert C."/>
        </authorList>
    </citation>
    <scope>NUCLEOTIDE SEQUENCE</scope>
    <source>
        <strain evidence="7">CGMCC 1.15478</strain>
    </source>
</reference>
<dbReference type="RefSeq" id="WP_188669806.1">
    <property type="nucleotide sequence ID" value="NZ_BMJH01000001.1"/>
</dbReference>
<evidence type="ECO:0000259" key="6">
    <source>
        <dbReference type="Pfam" id="PF00425"/>
    </source>
</evidence>
<dbReference type="PANTHER" id="PTHR42839">
    <property type="entry name" value="ISOCHORISMATE SYNTHASE ENTC"/>
    <property type="match status" value="1"/>
</dbReference>
<evidence type="ECO:0000256" key="2">
    <source>
        <dbReference type="ARBA" id="ARBA00005297"/>
    </source>
</evidence>
<evidence type="ECO:0000256" key="5">
    <source>
        <dbReference type="ARBA" id="ARBA00041564"/>
    </source>
</evidence>
<gene>
    <name evidence="7" type="ORF">GCM10011410_01930</name>
</gene>
<dbReference type="Proteomes" id="UP000641514">
    <property type="component" value="Unassembled WGS sequence"/>
</dbReference>
<dbReference type="PANTHER" id="PTHR42839:SF2">
    <property type="entry name" value="ISOCHORISMATE SYNTHASE ENTC"/>
    <property type="match status" value="1"/>
</dbReference>
<dbReference type="NCBIfam" id="TIGR00543">
    <property type="entry name" value="isochor_syn"/>
    <property type="match status" value="1"/>
</dbReference>
<reference evidence="7" key="2">
    <citation type="submission" date="2020-09" db="EMBL/GenBank/DDBJ databases">
        <authorList>
            <person name="Sun Q."/>
            <person name="Zhou Y."/>
        </authorList>
    </citation>
    <scope>NUCLEOTIDE SEQUENCE</scope>
    <source>
        <strain evidence="7">CGMCC 1.15478</strain>
    </source>
</reference>
<accession>A0A916TZT3</accession>
<dbReference type="InterPro" id="IPR005801">
    <property type="entry name" value="ADC_synthase"/>
</dbReference>
<keyword evidence="8" id="KW-1185">Reference proteome</keyword>
<proteinExistence type="inferred from homology"/>
<dbReference type="Pfam" id="PF00425">
    <property type="entry name" value="Chorismate_bind"/>
    <property type="match status" value="1"/>
</dbReference>
<dbReference type="AlphaFoldDB" id="A0A916TZT3"/>
<dbReference type="GO" id="GO:0008909">
    <property type="term" value="F:isochorismate synthase activity"/>
    <property type="evidence" value="ECO:0007669"/>
    <property type="project" value="UniProtKB-EC"/>
</dbReference>
<keyword evidence="4" id="KW-0413">Isomerase</keyword>
<name>A0A916TZT3_9ACTN</name>
<evidence type="ECO:0000313" key="8">
    <source>
        <dbReference type="Proteomes" id="UP000641514"/>
    </source>
</evidence>
<comment type="caution">
    <text evidence="7">The sequence shown here is derived from an EMBL/GenBank/DDBJ whole genome shotgun (WGS) entry which is preliminary data.</text>
</comment>
<evidence type="ECO:0000256" key="4">
    <source>
        <dbReference type="ARBA" id="ARBA00023235"/>
    </source>
</evidence>
<dbReference type="InterPro" id="IPR019999">
    <property type="entry name" value="Anth_synth_I-like"/>
</dbReference>
<organism evidence="7 8">
    <name type="scientific">Hoyosella rhizosphaerae</name>
    <dbReference type="NCBI Taxonomy" id="1755582"/>
    <lineage>
        <taxon>Bacteria</taxon>
        <taxon>Bacillati</taxon>
        <taxon>Actinomycetota</taxon>
        <taxon>Actinomycetes</taxon>
        <taxon>Mycobacteriales</taxon>
        <taxon>Hoyosellaceae</taxon>
        <taxon>Hoyosella</taxon>
    </lineage>
</organism>
<dbReference type="EMBL" id="BMJH01000001">
    <property type="protein sequence ID" value="GGC53203.1"/>
    <property type="molecule type" value="Genomic_DNA"/>
</dbReference>
<dbReference type="EC" id="5.4.4.2" evidence="3"/>
<dbReference type="Gene3D" id="3.60.120.10">
    <property type="entry name" value="Anthranilate synthase"/>
    <property type="match status" value="1"/>
</dbReference>
<sequence>MQTQVATQTRQNLQANSMPFVLSRPHGTVIAEGVAEQFSSAHAALERLRSGTISAVAGALPFDLEEPAALIAPVRLMHDSAPPTATPTWIPPMAVTGYFPATAEHTSRIEAAIARMSDSALEKVVLARAVTISASEAVNPSALCTRLVERDPHGNGYAVDLSAAGGTWVGRHLIGASPEVLVCRTGRIVTCHPLAGSAPRDLDPEIDRTHAAELLTSTKNLTEHAFVVDHIRRALMPYCRELRLPNKPTLTKTRELWHLGTPIRGELRSTDTTALDLALALHPTPAVCGTPTATARDVISNVEGNRGFYAGAVGWTDHNGDGEWMVTIRCVILDADQTTLTAYAGGGIVADSNPGDELSETSTKLRTVFDAFEVQG</sequence>
<evidence type="ECO:0000256" key="3">
    <source>
        <dbReference type="ARBA" id="ARBA00012824"/>
    </source>
</evidence>
<dbReference type="InterPro" id="IPR015890">
    <property type="entry name" value="Chorismate_C"/>
</dbReference>
<evidence type="ECO:0000256" key="1">
    <source>
        <dbReference type="ARBA" id="ARBA00000799"/>
    </source>
</evidence>
<evidence type="ECO:0000313" key="7">
    <source>
        <dbReference type="EMBL" id="GGC53203.1"/>
    </source>
</evidence>
<protein>
    <recommendedName>
        <fullName evidence="3">isochorismate synthase</fullName>
        <ecNumber evidence="3">5.4.4.2</ecNumber>
    </recommendedName>
    <alternativeName>
        <fullName evidence="5">Isochorismate mutase</fullName>
    </alternativeName>
</protein>
<dbReference type="InterPro" id="IPR004561">
    <property type="entry name" value="IsoChor_synthase"/>
</dbReference>
<comment type="similarity">
    <text evidence="2">Belongs to the isochorismate synthase family.</text>
</comment>
<dbReference type="SUPFAM" id="SSF56322">
    <property type="entry name" value="ADC synthase"/>
    <property type="match status" value="1"/>
</dbReference>
<dbReference type="PRINTS" id="PR00095">
    <property type="entry name" value="ANTSNTHASEI"/>
</dbReference>
<feature type="domain" description="Chorismate-utilising enzyme C-terminal" evidence="6">
    <location>
        <begin position="103"/>
        <end position="364"/>
    </location>
</feature>
<comment type="catalytic activity">
    <reaction evidence="1">
        <text>chorismate = isochorismate</text>
        <dbReference type="Rhea" id="RHEA:18985"/>
        <dbReference type="ChEBI" id="CHEBI:29748"/>
        <dbReference type="ChEBI" id="CHEBI:29780"/>
        <dbReference type="EC" id="5.4.4.2"/>
    </reaction>
</comment>